<dbReference type="Proteomes" id="UP000694392">
    <property type="component" value="Unplaced"/>
</dbReference>
<evidence type="ECO:0000256" key="6">
    <source>
        <dbReference type="ARBA" id="ARBA00023034"/>
    </source>
</evidence>
<keyword evidence="5 10" id="KW-1133">Transmembrane helix</keyword>
<feature type="compositionally biased region" description="Basic and acidic residues" evidence="9">
    <location>
        <begin position="245"/>
        <end position="260"/>
    </location>
</feature>
<feature type="transmembrane region" description="Helical" evidence="10">
    <location>
        <begin position="289"/>
        <end position="311"/>
    </location>
</feature>
<dbReference type="GO" id="GO:0001658">
    <property type="term" value="P:branching involved in ureteric bud morphogenesis"/>
    <property type="evidence" value="ECO:0007669"/>
    <property type="project" value="Ensembl"/>
</dbReference>
<dbReference type="GeneTree" id="ENSGT00390000008279"/>
<sequence length="374" mass="41764">MAYNPIDTEGETRRGNIGRDKGFFQFSPLGILLQLPDHLKRWLNLLQLLSILLEMRCPNWTVFQAGSRHPLDMTHPLIQPQNSRGLFSDHDAVLNACSRGCRLFSICHFVDESAELNTTRAECESACVEAYVKADEQFGCTTGCRKQLPEMESRRDKQITEVKPAASFSMFDLVSTFCNDIVSSAQSFISSTWTFYLQADDGKVVVFQSQPEIEYPLPEVQAPKSELSEKTWPVSSPNTLKPHTGPREKLEKPPVKESQSKAKMQHAEPQPPEHDFLGCMSKRSGLPRWILAACLFLSIMVMLWLSCASLVTAPDQHIKTQPLSINGDKEFLDDLDGPTPYSLRPVIAVTICPADEGEEAGPLPVKVDLDKTAL</sequence>
<dbReference type="PANTHER" id="PTHR28652">
    <property type="entry name" value="TRANSMEMBRANE PROTEIN 59-LIKE PROTEIN"/>
    <property type="match status" value="1"/>
</dbReference>
<evidence type="ECO:0000256" key="3">
    <source>
        <dbReference type="ARBA" id="ARBA00022692"/>
    </source>
</evidence>
<dbReference type="InterPro" id="IPR022065">
    <property type="entry name" value="Uncharacterised_TMEM59"/>
</dbReference>
<dbReference type="GO" id="GO:0000139">
    <property type="term" value="C:Golgi membrane"/>
    <property type="evidence" value="ECO:0007669"/>
    <property type="project" value="UniProtKB-SubCell"/>
</dbReference>
<organism evidence="11 12">
    <name type="scientific">Sphenodon punctatus</name>
    <name type="common">Tuatara</name>
    <name type="synonym">Hatteria punctata</name>
    <dbReference type="NCBI Taxonomy" id="8508"/>
    <lineage>
        <taxon>Eukaryota</taxon>
        <taxon>Metazoa</taxon>
        <taxon>Chordata</taxon>
        <taxon>Craniata</taxon>
        <taxon>Vertebrata</taxon>
        <taxon>Euteleostomi</taxon>
        <taxon>Lepidosauria</taxon>
        <taxon>Sphenodontia</taxon>
        <taxon>Sphenodontidae</taxon>
        <taxon>Sphenodon</taxon>
    </lineage>
</organism>
<evidence type="ECO:0000256" key="9">
    <source>
        <dbReference type="SAM" id="MobiDB-lite"/>
    </source>
</evidence>
<comment type="subcellular location">
    <subcellularLocation>
        <location evidence="1">Golgi apparatus membrane</location>
        <topology evidence="1">Single-pass type I membrane protein</topology>
    </subcellularLocation>
</comment>
<keyword evidence="4" id="KW-0732">Signal</keyword>
<dbReference type="Ensembl" id="ENSSPUT00000014381.1">
    <property type="protein sequence ID" value="ENSSPUP00000013489.1"/>
    <property type="gene ID" value="ENSSPUG00000010363.1"/>
</dbReference>
<evidence type="ECO:0000256" key="2">
    <source>
        <dbReference type="ARBA" id="ARBA00009643"/>
    </source>
</evidence>
<evidence type="ECO:0000256" key="7">
    <source>
        <dbReference type="ARBA" id="ARBA00023136"/>
    </source>
</evidence>
<reference evidence="11" key="1">
    <citation type="submission" date="2025-08" db="UniProtKB">
        <authorList>
            <consortium name="Ensembl"/>
        </authorList>
    </citation>
    <scope>IDENTIFICATION</scope>
</reference>
<accession>A0A8D0GT58</accession>
<keyword evidence="6" id="KW-0333">Golgi apparatus</keyword>
<evidence type="ECO:0000256" key="1">
    <source>
        <dbReference type="ARBA" id="ARBA00004614"/>
    </source>
</evidence>
<evidence type="ECO:0000256" key="5">
    <source>
        <dbReference type="ARBA" id="ARBA00022989"/>
    </source>
</evidence>
<keyword evidence="8" id="KW-0325">Glycoprotein</keyword>
<dbReference type="OMA" id="DTEQRAC"/>
<evidence type="ECO:0000256" key="4">
    <source>
        <dbReference type="ARBA" id="ARBA00022729"/>
    </source>
</evidence>
<protein>
    <submittedName>
        <fullName evidence="11">Transmembrane protein 59 like</fullName>
    </submittedName>
</protein>
<reference evidence="11" key="2">
    <citation type="submission" date="2025-09" db="UniProtKB">
        <authorList>
            <consortium name="Ensembl"/>
        </authorList>
    </citation>
    <scope>IDENTIFICATION</scope>
</reference>
<evidence type="ECO:0000313" key="11">
    <source>
        <dbReference type="Ensembl" id="ENSSPUP00000013489.1"/>
    </source>
</evidence>
<evidence type="ECO:0000256" key="10">
    <source>
        <dbReference type="SAM" id="Phobius"/>
    </source>
</evidence>
<keyword evidence="12" id="KW-1185">Reference proteome</keyword>
<dbReference type="Pfam" id="PF12280">
    <property type="entry name" value="BSMAP"/>
    <property type="match status" value="1"/>
</dbReference>
<proteinExistence type="inferred from homology"/>
<gene>
    <name evidence="11" type="primary">TMEM59L</name>
</gene>
<dbReference type="PANTHER" id="PTHR28652:SF1">
    <property type="entry name" value="TRANSMEMBRANE PROTEIN 59-LIKE"/>
    <property type="match status" value="1"/>
</dbReference>
<keyword evidence="3 10" id="KW-0812">Transmembrane</keyword>
<evidence type="ECO:0000313" key="12">
    <source>
        <dbReference type="Proteomes" id="UP000694392"/>
    </source>
</evidence>
<name>A0A8D0GT58_SPHPU</name>
<dbReference type="AlphaFoldDB" id="A0A8D0GT58"/>
<evidence type="ECO:0000256" key="8">
    <source>
        <dbReference type="ARBA" id="ARBA00023180"/>
    </source>
</evidence>
<feature type="region of interest" description="Disordered" evidence="9">
    <location>
        <begin position="218"/>
        <end position="275"/>
    </location>
</feature>
<keyword evidence="7 10" id="KW-0472">Membrane</keyword>
<comment type="similarity">
    <text evidence="2">Belongs to the TMEM59 family.</text>
</comment>